<protein>
    <submittedName>
        <fullName evidence="2">Class I SAM-dependent methyltransferase</fullName>
    </submittedName>
</protein>
<sequence length="235" mass="26534">MKDLFGQAILDYQTENNPENLYTETSISELDVMPIDYLFRDFDEMPTFEQRALSLAKGKTLDVGAGAGSHTLYLQEKGIDVKAIDVSPKAIEACKLRGVKNAEAINLLDLPTEEKYDTILILMNGTGIFQNLLVIGAYLEKLISLLTPTGQILIDGTDILYMFDDDDDGGKWIPGDRNYYGEVDFIVHYKGMQDESIDWLYLDFDTLKNACEHHGLQCKRIVKEEDSYLAKITIN</sequence>
<dbReference type="InterPro" id="IPR041698">
    <property type="entry name" value="Methyltransf_25"/>
</dbReference>
<dbReference type="InterPro" id="IPR029063">
    <property type="entry name" value="SAM-dependent_MTases_sf"/>
</dbReference>
<accession>A0A3L9M5C3</accession>
<dbReference type="RefSeq" id="WP_121935658.1">
    <property type="nucleotide sequence ID" value="NZ_RDOJ01000025.1"/>
</dbReference>
<evidence type="ECO:0000259" key="1">
    <source>
        <dbReference type="Pfam" id="PF13649"/>
    </source>
</evidence>
<dbReference type="Pfam" id="PF13649">
    <property type="entry name" value="Methyltransf_25"/>
    <property type="match status" value="1"/>
</dbReference>
<dbReference type="AlphaFoldDB" id="A0A3L9M5C3"/>
<dbReference type="SUPFAM" id="SSF53335">
    <property type="entry name" value="S-adenosyl-L-methionine-dependent methyltransferases"/>
    <property type="match status" value="1"/>
</dbReference>
<dbReference type="OrthoDB" id="1143568at2"/>
<gene>
    <name evidence="2" type="ORF">EAH69_13065</name>
</gene>
<keyword evidence="2" id="KW-0489">Methyltransferase</keyword>
<proteinExistence type="predicted"/>
<dbReference type="Proteomes" id="UP000275348">
    <property type="component" value="Unassembled WGS sequence"/>
</dbReference>
<dbReference type="EMBL" id="RDOJ01000025">
    <property type="protein sequence ID" value="RLZ06534.1"/>
    <property type="molecule type" value="Genomic_DNA"/>
</dbReference>
<dbReference type="CDD" id="cd02440">
    <property type="entry name" value="AdoMet_MTases"/>
    <property type="match status" value="1"/>
</dbReference>
<name>A0A3L9M5C3_9FLAO</name>
<keyword evidence="3" id="KW-1185">Reference proteome</keyword>
<organism evidence="2 3">
    <name type="scientific">Faecalibacter macacae</name>
    <dbReference type="NCBI Taxonomy" id="1859289"/>
    <lineage>
        <taxon>Bacteria</taxon>
        <taxon>Pseudomonadati</taxon>
        <taxon>Bacteroidota</taxon>
        <taxon>Flavobacteriia</taxon>
        <taxon>Flavobacteriales</taxon>
        <taxon>Weeksellaceae</taxon>
        <taxon>Faecalibacter</taxon>
    </lineage>
</organism>
<dbReference type="GO" id="GO:0008168">
    <property type="term" value="F:methyltransferase activity"/>
    <property type="evidence" value="ECO:0007669"/>
    <property type="project" value="UniProtKB-KW"/>
</dbReference>
<keyword evidence="2" id="KW-0808">Transferase</keyword>
<feature type="domain" description="Methyltransferase" evidence="1">
    <location>
        <begin position="61"/>
        <end position="150"/>
    </location>
</feature>
<reference evidence="2 3" key="1">
    <citation type="submission" date="2018-10" db="EMBL/GenBank/DDBJ databases">
        <authorList>
            <person name="Chen X."/>
        </authorList>
    </citation>
    <scope>NUCLEOTIDE SEQUENCE [LARGE SCALE GENOMIC DNA]</scope>
    <source>
        <strain evidence="2 3">YIM 102668</strain>
    </source>
</reference>
<evidence type="ECO:0000313" key="2">
    <source>
        <dbReference type="EMBL" id="RLZ06534.1"/>
    </source>
</evidence>
<comment type="caution">
    <text evidence="2">The sequence shown here is derived from an EMBL/GenBank/DDBJ whole genome shotgun (WGS) entry which is preliminary data.</text>
</comment>
<dbReference type="GO" id="GO:0032259">
    <property type="term" value="P:methylation"/>
    <property type="evidence" value="ECO:0007669"/>
    <property type="project" value="UniProtKB-KW"/>
</dbReference>
<evidence type="ECO:0000313" key="3">
    <source>
        <dbReference type="Proteomes" id="UP000275348"/>
    </source>
</evidence>
<dbReference type="Gene3D" id="3.40.50.150">
    <property type="entry name" value="Vaccinia Virus protein VP39"/>
    <property type="match status" value="1"/>
</dbReference>